<dbReference type="InterPro" id="IPR029787">
    <property type="entry name" value="Nucleotide_cyclase"/>
</dbReference>
<dbReference type="InterPro" id="IPR043128">
    <property type="entry name" value="Rev_trsase/Diguanyl_cyclase"/>
</dbReference>
<sequence length="173" mass="19552">MISFTSQIWRSVRPYLGAYKTAKCADFFVYGKRKPASVAVVPLLRRGKFLGALSMGSYDPQRFVDSMASDFIEHMCSVVGVCLENHLNLEMINRSSLIDTLTGVNNRHFLEQRLGEEIARAQRSIEPLCCLALDIDDFRQVNVNYGHQVGDQFLIAMRLFGNFTLDLGAHSRN</sequence>
<gene>
    <name evidence="2" type="ORF">H0A75_05315</name>
</gene>
<accession>A0A7Z0SF76</accession>
<evidence type="ECO:0000313" key="2">
    <source>
        <dbReference type="EMBL" id="NYT47095.1"/>
    </source>
</evidence>
<dbReference type="PANTHER" id="PTHR46663:SF4">
    <property type="entry name" value="DIGUANYLATE CYCLASE DGCT-RELATED"/>
    <property type="match status" value="1"/>
</dbReference>
<dbReference type="CDD" id="cd01949">
    <property type="entry name" value="GGDEF"/>
    <property type="match status" value="1"/>
</dbReference>
<evidence type="ECO:0000313" key="3">
    <source>
        <dbReference type="Proteomes" id="UP000537890"/>
    </source>
</evidence>
<dbReference type="Gene3D" id="3.30.450.40">
    <property type="match status" value="1"/>
</dbReference>
<dbReference type="InterPro" id="IPR052163">
    <property type="entry name" value="DGC-Regulatory_Protein"/>
</dbReference>
<dbReference type="PROSITE" id="PS50887">
    <property type="entry name" value="GGDEF"/>
    <property type="match status" value="1"/>
</dbReference>
<dbReference type="Gene3D" id="3.30.70.270">
    <property type="match status" value="1"/>
</dbReference>
<dbReference type="Pfam" id="PF04340">
    <property type="entry name" value="DUF484"/>
    <property type="match status" value="1"/>
</dbReference>
<dbReference type="NCBIfam" id="TIGR00254">
    <property type="entry name" value="GGDEF"/>
    <property type="match status" value="1"/>
</dbReference>
<dbReference type="Pfam" id="PF00990">
    <property type="entry name" value="GGDEF"/>
    <property type="match status" value="1"/>
</dbReference>
<dbReference type="SUPFAM" id="SSF55073">
    <property type="entry name" value="Nucleotide cyclase"/>
    <property type="match status" value="1"/>
</dbReference>
<dbReference type="SUPFAM" id="SSF55781">
    <property type="entry name" value="GAF domain-like"/>
    <property type="match status" value="1"/>
</dbReference>
<feature type="domain" description="GGDEF" evidence="1">
    <location>
        <begin position="126"/>
        <end position="173"/>
    </location>
</feature>
<evidence type="ECO:0000259" key="1">
    <source>
        <dbReference type="PROSITE" id="PS50887"/>
    </source>
</evidence>
<reference evidence="2 3" key="1">
    <citation type="submission" date="2020-05" db="EMBL/GenBank/DDBJ databases">
        <title>Horizontal transmission and recombination maintain forever young bacterial symbiont genomes.</title>
        <authorList>
            <person name="Russell S.L."/>
            <person name="Pepper-Tunick E."/>
            <person name="Svedberg J."/>
            <person name="Byrne A."/>
            <person name="Ruelas Castillo J."/>
            <person name="Vollmers C."/>
            <person name="Beinart R.A."/>
            <person name="Corbett-Detig R."/>
        </authorList>
    </citation>
    <scope>NUCLEOTIDE SEQUENCE [LARGE SCALE GENOMIC DNA]</scope>
    <source>
        <strain evidence="2">4727-3</strain>
    </source>
</reference>
<dbReference type="AlphaFoldDB" id="A0A7Z0SF76"/>
<dbReference type="InterPro" id="IPR007435">
    <property type="entry name" value="DUF484"/>
</dbReference>
<dbReference type="EMBL" id="JACCHS010000081">
    <property type="protein sequence ID" value="NYT47095.1"/>
    <property type="molecule type" value="Genomic_DNA"/>
</dbReference>
<proteinExistence type="predicted"/>
<organism evidence="2 3">
    <name type="scientific">Candidatus Methanofishera endochildressiae</name>
    <dbReference type="NCBI Taxonomy" id="2738884"/>
    <lineage>
        <taxon>Bacteria</taxon>
        <taxon>Pseudomonadati</taxon>
        <taxon>Pseudomonadota</taxon>
        <taxon>Gammaproteobacteria</taxon>
        <taxon>Candidatus Methanofishera</taxon>
    </lineage>
</organism>
<comment type="caution">
    <text evidence="2">The sequence shown here is derived from an EMBL/GenBank/DDBJ whole genome shotgun (WGS) entry which is preliminary data.</text>
</comment>
<protein>
    <submittedName>
        <fullName evidence="2">DUF484 family protein</fullName>
    </submittedName>
</protein>
<dbReference type="InterPro" id="IPR000160">
    <property type="entry name" value="GGDEF_dom"/>
</dbReference>
<dbReference type="PANTHER" id="PTHR46663">
    <property type="entry name" value="DIGUANYLATE CYCLASE DGCT-RELATED"/>
    <property type="match status" value="1"/>
</dbReference>
<dbReference type="InterPro" id="IPR029016">
    <property type="entry name" value="GAF-like_dom_sf"/>
</dbReference>
<name>A0A7Z0SF76_9GAMM</name>
<dbReference type="Proteomes" id="UP000537890">
    <property type="component" value="Unassembled WGS sequence"/>
</dbReference>